<feature type="domain" description="SET" evidence="3">
    <location>
        <begin position="57"/>
        <end position="280"/>
    </location>
</feature>
<protein>
    <recommendedName>
        <fullName evidence="3">SET domain-containing protein</fullName>
    </recommendedName>
</protein>
<dbReference type="OrthoDB" id="5945798at2759"/>
<dbReference type="Pfam" id="PF00856">
    <property type="entry name" value="SET"/>
    <property type="match status" value="1"/>
</dbReference>
<evidence type="ECO:0000256" key="2">
    <source>
        <dbReference type="SAM" id="MobiDB-lite"/>
    </source>
</evidence>
<dbReference type="SMART" id="SM00317">
    <property type="entry name" value="SET"/>
    <property type="match status" value="1"/>
</dbReference>
<dbReference type="InterPro" id="IPR001214">
    <property type="entry name" value="SET_dom"/>
</dbReference>
<reference evidence="4 5" key="1">
    <citation type="journal article" date="2018" name="Genome Biol. Evol.">
        <title>Multiple Roots of Fruiting Body Formation in Amoebozoa.</title>
        <authorList>
            <person name="Hillmann F."/>
            <person name="Forbes G."/>
            <person name="Novohradska S."/>
            <person name="Ferling I."/>
            <person name="Riege K."/>
            <person name="Groth M."/>
            <person name="Westermann M."/>
            <person name="Marz M."/>
            <person name="Spaller T."/>
            <person name="Winckler T."/>
            <person name="Schaap P."/>
            <person name="Glockner G."/>
        </authorList>
    </citation>
    <scope>NUCLEOTIDE SEQUENCE [LARGE SCALE GENOMIC DNA]</scope>
    <source>
        <strain evidence="4 5">Jena</strain>
    </source>
</reference>
<proteinExistence type="predicted"/>
<feature type="region of interest" description="Disordered" evidence="2">
    <location>
        <begin position="1"/>
        <end position="22"/>
    </location>
</feature>
<organism evidence="4 5">
    <name type="scientific">Planoprotostelium fungivorum</name>
    <dbReference type="NCBI Taxonomy" id="1890364"/>
    <lineage>
        <taxon>Eukaryota</taxon>
        <taxon>Amoebozoa</taxon>
        <taxon>Evosea</taxon>
        <taxon>Variosea</taxon>
        <taxon>Cavosteliida</taxon>
        <taxon>Cavosteliaceae</taxon>
        <taxon>Planoprotostelium</taxon>
    </lineage>
</organism>
<dbReference type="InterPro" id="IPR050869">
    <property type="entry name" value="H3K4_H4K5_MeTrfase"/>
</dbReference>
<evidence type="ECO:0000259" key="3">
    <source>
        <dbReference type="PROSITE" id="PS50280"/>
    </source>
</evidence>
<evidence type="ECO:0000256" key="1">
    <source>
        <dbReference type="ARBA" id="ARBA00004038"/>
    </source>
</evidence>
<dbReference type="PANTHER" id="PTHR12197">
    <property type="entry name" value="HISTONE-LYSINE N-METHYLTRANSFERASE SMYD"/>
    <property type="match status" value="1"/>
</dbReference>
<keyword evidence="5" id="KW-1185">Reference proteome</keyword>
<sequence length="322" mass="36488">MDHMEGKKEPPDGSDVSPHETAMVTDRDSPTFFHQVMPSRVTHHLPQNTWYGLEESARWSIRFDPLKGNVLVSKKRISAGTEILQEKALIIHAVKDKILKTCCSCGLAVPYVAGRLPPTFCDTCNPPWKDIEIDAFCSLWPAAWKSGTVVHSLRILHTVCSLSLQEIETFSQLGRVFPDRPVDHESHWTSAGELVAAQLQGEYKEKMDKLRGLLDNNLLNINKITNANSFGYDVMGVYLQSSILSHSCDPNCRWEINGNNLTIHSLREIDEDEEITVCYVPLVNTWGLDLRRAVIARRRGFLCMCDRCKVEEEELEKADPLR</sequence>
<comment type="caution">
    <text evidence="4">The sequence shown here is derived from an EMBL/GenBank/DDBJ whole genome shotgun (WGS) entry which is preliminary data.</text>
</comment>
<dbReference type="STRING" id="1890364.A0A2P6NYZ5"/>
<accession>A0A2P6NYZ5</accession>
<dbReference type="SUPFAM" id="SSF82199">
    <property type="entry name" value="SET domain"/>
    <property type="match status" value="1"/>
</dbReference>
<dbReference type="CDD" id="cd20071">
    <property type="entry name" value="SET_SMYD"/>
    <property type="match status" value="1"/>
</dbReference>
<dbReference type="EMBL" id="MDYQ01000005">
    <property type="protein sequence ID" value="PRP89181.1"/>
    <property type="molecule type" value="Genomic_DNA"/>
</dbReference>
<feature type="compositionally biased region" description="Basic and acidic residues" evidence="2">
    <location>
        <begin position="1"/>
        <end position="11"/>
    </location>
</feature>
<dbReference type="Proteomes" id="UP000241769">
    <property type="component" value="Unassembled WGS sequence"/>
</dbReference>
<dbReference type="Gene3D" id="6.10.140.2220">
    <property type="match status" value="1"/>
</dbReference>
<dbReference type="Gene3D" id="1.10.220.160">
    <property type="match status" value="1"/>
</dbReference>
<dbReference type="InterPro" id="IPR046341">
    <property type="entry name" value="SET_dom_sf"/>
</dbReference>
<dbReference type="Gene3D" id="2.170.270.10">
    <property type="entry name" value="SET domain"/>
    <property type="match status" value="1"/>
</dbReference>
<evidence type="ECO:0000313" key="5">
    <source>
        <dbReference type="Proteomes" id="UP000241769"/>
    </source>
</evidence>
<evidence type="ECO:0000313" key="4">
    <source>
        <dbReference type="EMBL" id="PRP89181.1"/>
    </source>
</evidence>
<name>A0A2P6NYZ5_9EUKA</name>
<gene>
    <name evidence="4" type="ORF">PROFUN_01901</name>
</gene>
<dbReference type="PROSITE" id="PS50280">
    <property type="entry name" value="SET"/>
    <property type="match status" value="1"/>
</dbReference>
<dbReference type="InParanoid" id="A0A2P6NYZ5"/>
<comment type="function">
    <text evidence="1">Probable methyltransferase.</text>
</comment>
<dbReference type="AlphaFoldDB" id="A0A2P6NYZ5"/>